<dbReference type="GO" id="GO:0016787">
    <property type="term" value="F:hydrolase activity"/>
    <property type="evidence" value="ECO:0007669"/>
    <property type="project" value="UniProtKB-KW"/>
</dbReference>
<dbReference type="SUPFAM" id="SSF53474">
    <property type="entry name" value="alpha/beta-Hydrolases"/>
    <property type="match status" value="1"/>
</dbReference>
<dbReference type="RefSeq" id="WP_200522882.1">
    <property type="nucleotide sequence ID" value="NZ_JAEHNZ010000003.1"/>
</dbReference>
<dbReference type="InterPro" id="IPR000383">
    <property type="entry name" value="Xaa-Pro-like_dom"/>
</dbReference>
<dbReference type="InterPro" id="IPR029058">
    <property type="entry name" value="AB_hydrolase_fold"/>
</dbReference>
<evidence type="ECO:0000313" key="2">
    <source>
        <dbReference type="EMBL" id="MBK0396826.1"/>
    </source>
</evidence>
<comment type="caution">
    <text evidence="2">The sequence shown here is derived from an EMBL/GenBank/DDBJ whole genome shotgun (WGS) entry which is preliminary data.</text>
</comment>
<dbReference type="Proteomes" id="UP000614058">
    <property type="component" value="Unassembled WGS sequence"/>
</dbReference>
<dbReference type="PANTHER" id="PTHR42103">
    <property type="entry name" value="ALPHA/BETA-HYDROLASES SUPERFAMILY PROTEIN"/>
    <property type="match status" value="1"/>
</dbReference>
<name>A0ABS1BU52_9NEIS</name>
<dbReference type="Gene3D" id="3.40.50.1820">
    <property type="entry name" value="alpha/beta hydrolase"/>
    <property type="match status" value="1"/>
</dbReference>
<dbReference type="PANTHER" id="PTHR42103:SF2">
    <property type="entry name" value="AB HYDROLASE-1 DOMAIN-CONTAINING PROTEIN"/>
    <property type="match status" value="1"/>
</dbReference>
<gene>
    <name evidence="2" type="ORF">JDW22_09640</name>
</gene>
<sequence>MAQPTLIQIYGPVGNLETLYLPAQGTERGVAVINHPNPTQGGTFTNKVIQTAAKCLAQMGFHCYLPNLRGTGNSAGQYSEGKGETDDCIAVIDHARAQHPQAALLAIAGFSFGGYVANFAAQARRPDLLLLIGAALNHYALPTPPAPDVQKTLIIHGEKDEVVDIAKPLAWCAAQDIPLIVIPESGHFFHGKLIALRDTINRFAPCIIG</sequence>
<accession>A0ABS1BU52</accession>
<keyword evidence="3" id="KW-1185">Reference proteome</keyword>
<feature type="domain" description="Xaa-Pro dipeptidyl-peptidase-like" evidence="1">
    <location>
        <begin position="19"/>
        <end position="131"/>
    </location>
</feature>
<dbReference type="EMBL" id="JAEHNZ010000003">
    <property type="protein sequence ID" value="MBK0396826.1"/>
    <property type="molecule type" value="Genomic_DNA"/>
</dbReference>
<protein>
    <submittedName>
        <fullName evidence="2">Alpha/beta fold hydrolase</fullName>
    </submittedName>
</protein>
<evidence type="ECO:0000313" key="3">
    <source>
        <dbReference type="Proteomes" id="UP000614058"/>
    </source>
</evidence>
<evidence type="ECO:0000259" key="1">
    <source>
        <dbReference type="Pfam" id="PF02129"/>
    </source>
</evidence>
<keyword evidence="2" id="KW-0378">Hydrolase</keyword>
<dbReference type="Pfam" id="PF02129">
    <property type="entry name" value="Peptidase_S15"/>
    <property type="match status" value="1"/>
</dbReference>
<reference evidence="2 3" key="1">
    <citation type="journal article" date="2021" name="Pathogens">
        <title>Isolation and Characterization of Kingella bonacorsii sp. nov., A Novel Kingella Species Detected in a Stable Periodontitis Subject.</title>
        <authorList>
            <person name="Antezack A."/>
            <person name="Boxberger M."/>
            <person name="Rolland C."/>
            <person name="Monnet-Corti V."/>
            <person name="La Scola B."/>
        </authorList>
    </citation>
    <scope>NUCLEOTIDE SEQUENCE [LARGE SCALE GENOMIC DNA]</scope>
    <source>
        <strain evidence="2 3">Marseille-Q4569</strain>
    </source>
</reference>
<proteinExistence type="predicted"/>
<organism evidence="2 3">
    <name type="scientific">Kingella bonacorsii</name>
    <dbReference type="NCBI Taxonomy" id="2796361"/>
    <lineage>
        <taxon>Bacteria</taxon>
        <taxon>Pseudomonadati</taxon>
        <taxon>Pseudomonadota</taxon>
        <taxon>Betaproteobacteria</taxon>
        <taxon>Neisseriales</taxon>
        <taxon>Neisseriaceae</taxon>
        <taxon>Kingella</taxon>
    </lineage>
</organism>